<dbReference type="KEGG" id="llu:AKJ09_10328"/>
<keyword evidence="2" id="KW-1185">Reference proteome</keyword>
<dbReference type="STRING" id="1391654.AKJ09_10328"/>
<dbReference type="AlphaFoldDB" id="A0A0K1QE09"/>
<proteinExistence type="predicted"/>
<dbReference type="EMBL" id="CP012333">
    <property type="protein sequence ID" value="AKV03665.1"/>
    <property type="molecule type" value="Genomic_DNA"/>
</dbReference>
<gene>
    <name evidence="1" type="ORF">AKJ09_10328</name>
</gene>
<protein>
    <recommendedName>
        <fullName evidence="3">SnoaL-like domain-containing protein</fullName>
    </recommendedName>
</protein>
<evidence type="ECO:0000313" key="2">
    <source>
        <dbReference type="Proteomes" id="UP000064967"/>
    </source>
</evidence>
<sequence>MTDDAREPPSTLKGRLADVYVPALVSGSLEALSRRLGNRATVDDPLHGRASSLVSLDPLIGRAAAYFAQGAATYRHVASTTGVDRDAAEGMLSMTIGGEACRVPIAVVAERRRLREIELRIYYAPPARPVRLPRSPLMGSPIDTPLPRLVSTVVDSLRTGAIEQALTSFEEAGRAVDGHGKEHAKANGALGAFLAELGHIDVVSGGAADDGRTCCVEVTLTRKGSESSPALLSFERGDTGLVRELRVYWE</sequence>
<dbReference type="Gene3D" id="3.10.450.50">
    <property type="match status" value="1"/>
</dbReference>
<organism evidence="1 2">
    <name type="scientific">Labilithrix luteola</name>
    <dbReference type="NCBI Taxonomy" id="1391654"/>
    <lineage>
        <taxon>Bacteria</taxon>
        <taxon>Pseudomonadati</taxon>
        <taxon>Myxococcota</taxon>
        <taxon>Polyangia</taxon>
        <taxon>Polyangiales</taxon>
        <taxon>Labilitrichaceae</taxon>
        <taxon>Labilithrix</taxon>
    </lineage>
</organism>
<evidence type="ECO:0008006" key="3">
    <source>
        <dbReference type="Google" id="ProtNLM"/>
    </source>
</evidence>
<dbReference type="RefSeq" id="WP_146654397.1">
    <property type="nucleotide sequence ID" value="NZ_CP012333.1"/>
</dbReference>
<dbReference type="Proteomes" id="UP000064967">
    <property type="component" value="Chromosome"/>
</dbReference>
<evidence type="ECO:0000313" key="1">
    <source>
        <dbReference type="EMBL" id="AKV03665.1"/>
    </source>
</evidence>
<reference evidence="1 2" key="1">
    <citation type="submission" date="2015-08" db="EMBL/GenBank/DDBJ databases">
        <authorList>
            <person name="Babu N.S."/>
            <person name="Beckwith C.J."/>
            <person name="Beseler K.G."/>
            <person name="Brison A."/>
            <person name="Carone J.V."/>
            <person name="Caskin T.P."/>
            <person name="Diamond M."/>
            <person name="Durham M.E."/>
            <person name="Foxe J.M."/>
            <person name="Go M."/>
            <person name="Henderson B.A."/>
            <person name="Jones I.B."/>
            <person name="McGettigan J.A."/>
            <person name="Micheletti S.J."/>
            <person name="Nasrallah M.E."/>
            <person name="Ortiz D."/>
            <person name="Piller C.R."/>
            <person name="Privatt S.R."/>
            <person name="Schneider S.L."/>
            <person name="Sharp S."/>
            <person name="Smith T.C."/>
            <person name="Stanton J.D."/>
            <person name="Ullery H.E."/>
            <person name="Wilson R.J."/>
            <person name="Serrano M.G."/>
            <person name="Buck G."/>
            <person name="Lee V."/>
            <person name="Wang Y."/>
            <person name="Carvalho R."/>
            <person name="Voegtly L."/>
            <person name="Shi R."/>
            <person name="Duckworth R."/>
            <person name="Johnson A."/>
            <person name="Loviza R."/>
            <person name="Walstead R."/>
            <person name="Shah Z."/>
            <person name="Kiflezghi M."/>
            <person name="Wade K."/>
            <person name="Ball S.L."/>
            <person name="Bradley K.W."/>
            <person name="Asai D.J."/>
            <person name="Bowman C.A."/>
            <person name="Russell D.A."/>
            <person name="Pope W.H."/>
            <person name="Jacobs-Sera D."/>
            <person name="Hendrix R.W."/>
            <person name="Hatfull G.F."/>
        </authorList>
    </citation>
    <scope>NUCLEOTIDE SEQUENCE [LARGE SCALE GENOMIC DNA]</scope>
    <source>
        <strain evidence="1 2">DSM 27648</strain>
    </source>
</reference>
<name>A0A0K1QE09_9BACT</name>
<accession>A0A0K1QE09</accession>